<keyword evidence="4" id="KW-1003">Cell membrane</keyword>
<dbReference type="Proteomes" id="UP000199352">
    <property type="component" value="Unassembled WGS sequence"/>
</dbReference>
<proteinExistence type="inferred from homology"/>
<dbReference type="InterPro" id="IPR001463">
    <property type="entry name" value="Na/Ala_symport"/>
</dbReference>
<evidence type="ECO:0000256" key="1">
    <source>
        <dbReference type="ARBA" id="ARBA00004651"/>
    </source>
</evidence>
<keyword evidence="10" id="KW-1185">Reference proteome</keyword>
<sequence length="108" mass="11964">MLTVAVALFALSTLITWAYYGQEAWTYLFGKSRGSERLYQLIFCLFIVAGSVLPLGSVLSFADAVLFLLALFNIIGVYLLAPVVKQELRSSRDKIDPGEVRKNENANS</sequence>
<evidence type="ECO:0000256" key="8">
    <source>
        <dbReference type="SAM" id="Phobius"/>
    </source>
</evidence>
<dbReference type="EMBL" id="FOFR01000015">
    <property type="protein sequence ID" value="SER76178.1"/>
    <property type="molecule type" value="Genomic_DNA"/>
</dbReference>
<evidence type="ECO:0000256" key="7">
    <source>
        <dbReference type="ARBA" id="ARBA00023136"/>
    </source>
</evidence>
<organism evidence="9 10">
    <name type="scientific">Lentzea xinjiangensis</name>
    <dbReference type="NCBI Taxonomy" id="402600"/>
    <lineage>
        <taxon>Bacteria</taxon>
        <taxon>Bacillati</taxon>
        <taxon>Actinomycetota</taxon>
        <taxon>Actinomycetes</taxon>
        <taxon>Pseudonocardiales</taxon>
        <taxon>Pseudonocardiaceae</taxon>
        <taxon>Lentzea</taxon>
    </lineage>
</organism>
<evidence type="ECO:0000313" key="10">
    <source>
        <dbReference type="Proteomes" id="UP000199352"/>
    </source>
</evidence>
<keyword evidence="5 8" id="KW-0812">Transmembrane</keyword>
<gene>
    <name evidence="9" type="ORF">SAMN05216188_11556</name>
</gene>
<dbReference type="STRING" id="402600.SAMN05216188_11556"/>
<dbReference type="GO" id="GO:0005283">
    <property type="term" value="F:amino acid:sodium symporter activity"/>
    <property type="evidence" value="ECO:0007669"/>
    <property type="project" value="InterPro"/>
</dbReference>
<reference evidence="10" key="1">
    <citation type="submission" date="2016-10" db="EMBL/GenBank/DDBJ databases">
        <authorList>
            <person name="Varghese N."/>
            <person name="Submissions S."/>
        </authorList>
    </citation>
    <scope>NUCLEOTIDE SEQUENCE [LARGE SCALE GENOMIC DNA]</scope>
    <source>
        <strain evidence="10">CGMCC 4.3525</strain>
    </source>
</reference>
<evidence type="ECO:0000256" key="6">
    <source>
        <dbReference type="ARBA" id="ARBA00022989"/>
    </source>
</evidence>
<evidence type="ECO:0000256" key="5">
    <source>
        <dbReference type="ARBA" id="ARBA00022692"/>
    </source>
</evidence>
<keyword evidence="3" id="KW-0813">Transport</keyword>
<evidence type="ECO:0000256" key="2">
    <source>
        <dbReference type="ARBA" id="ARBA00009261"/>
    </source>
</evidence>
<protein>
    <submittedName>
        <fullName evidence="9">Alanine or glycine:cation symporter, AGCS family</fullName>
    </submittedName>
</protein>
<evidence type="ECO:0000256" key="3">
    <source>
        <dbReference type="ARBA" id="ARBA00022448"/>
    </source>
</evidence>
<name>A0A1H9RUF2_9PSEU</name>
<dbReference type="GO" id="GO:0005886">
    <property type="term" value="C:plasma membrane"/>
    <property type="evidence" value="ECO:0007669"/>
    <property type="project" value="UniProtKB-SubCell"/>
</dbReference>
<comment type="subcellular location">
    <subcellularLocation>
        <location evidence="1">Cell membrane</location>
        <topology evidence="1">Multi-pass membrane protein</topology>
    </subcellularLocation>
</comment>
<accession>A0A1H9RUF2</accession>
<dbReference type="PANTHER" id="PTHR30330">
    <property type="entry name" value="AGSS FAMILY TRANSPORTER, SODIUM-ALANINE"/>
    <property type="match status" value="1"/>
</dbReference>
<dbReference type="AlphaFoldDB" id="A0A1H9RUF2"/>
<feature type="transmembrane region" description="Helical" evidence="8">
    <location>
        <begin position="41"/>
        <end position="59"/>
    </location>
</feature>
<dbReference type="PANTHER" id="PTHR30330:SF3">
    <property type="entry name" value="TRANSCRIPTIONAL REGULATOR, LRP FAMILY"/>
    <property type="match status" value="1"/>
</dbReference>
<feature type="transmembrane region" description="Helical" evidence="8">
    <location>
        <begin position="6"/>
        <end position="29"/>
    </location>
</feature>
<keyword evidence="6 8" id="KW-1133">Transmembrane helix</keyword>
<comment type="similarity">
    <text evidence="2">Belongs to the alanine or glycine:cation symporter (AGCS) (TC 2.A.25) family.</text>
</comment>
<feature type="transmembrane region" description="Helical" evidence="8">
    <location>
        <begin position="65"/>
        <end position="84"/>
    </location>
</feature>
<keyword evidence="7 8" id="KW-0472">Membrane</keyword>
<evidence type="ECO:0000313" key="9">
    <source>
        <dbReference type="EMBL" id="SER76178.1"/>
    </source>
</evidence>
<dbReference type="Pfam" id="PF01235">
    <property type="entry name" value="Na_Ala_symp"/>
    <property type="match status" value="1"/>
</dbReference>
<evidence type="ECO:0000256" key="4">
    <source>
        <dbReference type="ARBA" id="ARBA00022475"/>
    </source>
</evidence>